<name>A0A5S6QP43_TRIMR</name>
<dbReference type="SMART" id="SM00225">
    <property type="entry name" value="BTB"/>
    <property type="match status" value="1"/>
</dbReference>
<dbReference type="CDD" id="cd18186">
    <property type="entry name" value="BTB_POZ_ZBTB_KLHL-like"/>
    <property type="match status" value="1"/>
</dbReference>
<sequence length="421" mass="48205">MLIRRNFCVNKDQGVSISETSISIDEQGKNLKHPNTARAGEFMNIMFIQVMPVILWLLLSGNAPVMARISLFDPVQDTQGNGGHENATVCDETSRSTITYTEVQHRWIIEHFHTQNLMQQRRNGRMESAEFRSPGEKHRFRIAIQSDMYGYQHGFIIYLIVHTNNDSLSCKVKFAIERRKNETLNYLREQTEIVEIRRGGMEIAKQALPYNLDQHINNDELVILCTVTIYERSSIICDSGTQRDKDNAEAFVDSFKRILDDRTSSDMEIIANSCVINAHKSILLARSPKMVSLIRNTTEGNSFNATQYSCDAMRCVVEYIYTDKCSLKSQTAPEVLLAANEYQLIPLKRIAEKVLIESLSDENIASYIKLVKNTPDNALIRSISRYIMKNRHILNTAIWTELEMEDARQAAFVLRKAILLL</sequence>
<organism evidence="3 4">
    <name type="scientific">Trichuris muris</name>
    <name type="common">Mouse whipworm</name>
    <dbReference type="NCBI Taxonomy" id="70415"/>
    <lineage>
        <taxon>Eukaryota</taxon>
        <taxon>Metazoa</taxon>
        <taxon>Ecdysozoa</taxon>
        <taxon>Nematoda</taxon>
        <taxon>Enoplea</taxon>
        <taxon>Dorylaimia</taxon>
        <taxon>Trichinellida</taxon>
        <taxon>Trichuridae</taxon>
        <taxon>Trichuris</taxon>
    </lineage>
</organism>
<dbReference type="Pfam" id="PF00651">
    <property type="entry name" value="BTB"/>
    <property type="match status" value="1"/>
</dbReference>
<dbReference type="SUPFAM" id="SSF54695">
    <property type="entry name" value="POZ domain"/>
    <property type="match status" value="1"/>
</dbReference>
<dbReference type="SUPFAM" id="SSF49599">
    <property type="entry name" value="TRAF domain-like"/>
    <property type="match status" value="1"/>
</dbReference>
<dbReference type="InterPro" id="IPR000210">
    <property type="entry name" value="BTB/POZ_dom"/>
</dbReference>
<evidence type="ECO:0000313" key="4">
    <source>
        <dbReference type="WBParaSite" id="TMUE_2000008627.1"/>
    </source>
</evidence>
<feature type="domain" description="BTB" evidence="2">
    <location>
        <begin position="265"/>
        <end position="329"/>
    </location>
</feature>
<keyword evidence="3" id="KW-1185">Reference proteome</keyword>
<dbReference type="Gene3D" id="2.60.210.10">
    <property type="entry name" value="Apoptosis, Tumor Necrosis Factor Receptor Associated Protein 2, Chain A"/>
    <property type="match status" value="1"/>
</dbReference>
<dbReference type="InterPro" id="IPR008974">
    <property type="entry name" value="TRAF-like"/>
</dbReference>
<dbReference type="STRING" id="70415.A0A5S6QP43"/>
<accession>A0A5S6QP43</accession>
<dbReference type="PANTHER" id="PTHR24413">
    <property type="entry name" value="SPECKLE-TYPE POZ PROTEIN"/>
    <property type="match status" value="1"/>
</dbReference>
<evidence type="ECO:0000259" key="2">
    <source>
        <dbReference type="PROSITE" id="PS50097"/>
    </source>
</evidence>
<reference evidence="4" key="1">
    <citation type="submission" date="2019-12" db="UniProtKB">
        <authorList>
            <consortium name="WormBaseParasite"/>
        </authorList>
    </citation>
    <scope>IDENTIFICATION</scope>
</reference>
<protein>
    <submittedName>
        <fullName evidence="4">BTB domain-containing protein</fullName>
    </submittedName>
</protein>
<proteinExistence type="predicted"/>
<keyword evidence="1" id="KW-1133">Transmembrane helix</keyword>
<dbReference type="Proteomes" id="UP000046395">
    <property type="component" value="Unassembled WGS sequence"/>
</dbReference>
<dbReference type="AlphaFoldDB" id="A0A5S6QP43"/>
<keyword evidence="1" id="KW-0812">Transmembrane</keyword>
<keyword evidence="1" id="KW-0472">Membrane</keyword>
<dbReference type="Gene3D" id="3.30.710.10">
    <property type="entry name" value="Potassium Channel Kv1.1, Chain A"/>
    <property type="match status" value="1"/>
</dbReference>
<dbReference type="PROSITE" id="PS50097">
    <property type="entry name" value="BTB"/>
    <property type="match status" value="1"/>
</dbReference>
<evidence type="ECO:0000313" key="3">
    <source>
        <dbReference type="Proteomes" id="UP000046395"/>
    </source>
</evidence>
<evidence type="ECO:0000256" key="1">
    <source>
        <dbReference type="SAM" id="Phobius"/>
    </source>
</evidence>
<feature type="transmembrane region" description="Helical" evidence="1">
    <location>
        <begin position="42"/>
        <end position="59"/>
    </location>
</feature>
<dbReference type="WBParaSite" id="TMUE_2000008627.1">
    <property type="protein sequence ID" value="TMUE_2000008627.1"/>
    <property type="gene ID" value="WBGene00287993"/>
</dbReference>
<dbReference type="InterPro" id="IPR011333">
    <property type="entry name" value="SKP1/BTB/POZ_sf"/>
</dbReference>